<dbReference type="InterPro" id="IPR036244">
    <property type="entry name" value="TipA-like_antibiotic-bd"/>
</dbReference>
<name>A0ABV9MXF0_9ENTE</name>
<gene>
    <name evidence="7" type="ORF">ACFO5I_08415</name>
</gene>
<evidence type="ECO:0000256" key="5">
    <source>
        <dbReference type="SAM" id="Coils"/>
    </source>
</evidence>
<reference evidence="8" key="1">
    <citation type="journal article" date="2019" name="Int. J. Syst. Evol. Microbiol.">
        <title>The Global Catalogue of Microorganisms (GCM) 10K type strain sequencing project: providing services to taxonomists for standard genome sequencing and annotation.</title>
        <authorList>
            <consortium name="The Broad Institute Genomics Platform"/>
            <consortium name="The Broad Institute Genome Sequencing Center for Infectious Disease"/>
            <person name="Wu L."/>
            <person name="Ma J."/>
        </authorList>
    </citation>
    <scope>NUCLEOTIDE SEQUENCE [LARGE SCALE GENOMIC DNA]</scope>
    <source>
        <strain evidence="8">CGMCC 1.19032</strain>
    </source>
</reference>
<evidence type="ECO:0000256" key="2">
    <source>
        <dbReference type="ARBA" id="ARBA00023125"/>
    </source>
</evidence>
<dbReference type="InterPro" id="IPR000551">
    <property type="entry name" value="MerR-type_HTH_dom"/>
</dbReference>
<evidence type="ECO:0000256" key="1">
    <source>
        <dbReference type="ARBA" id="ARBA00023015"/>
    </source>
</evidence>
<dbReference type="Gene3D" id="1.10.490.50">
    <property type="entry name" value="Antibiotic binding domain of TipA-like multidrug resistance regulators"/>
    <property type="match status" value="1"/>
</dbReference>
<dbReference type="SMART" id="SM00422">
    <property type="entry name" value="HTH_MERR"/>
    <property type="match status" value="1"/>
</dbReference>
<comment type="caution">
    <text evidence="7">The sequence shown here is derived from an EMBL/GenBank/DDBJ whole genome shotgun (WGS) entry which is preliminary data.</text>
</comment>
<keyword evidence="2" id="KW-0238">DNA-binding</keyword>
<organism evidence="7 8">
    <name type="scientific">Enterococcus lemanii</name>
    <dbReference type="NCBI Taxonomy" id="1159752"/>
    <lineage>
        <taxon>Bacteria</taxon>
        <taxon>Bacillati</taxon>
        <taxon>Bacillota</taxon>
        <taxon>Bacilli</taxon>
        <taxon>Lactobacillales</taxon>
        <taxon>Enterococcaceae</taxon>
        <taxon>Enterococcus</taxon>
    </lineage>
</organism>
<keyword evidence="5" id="KW-0175">Coiled coil</keyword>
<dbReference type="InterPro" id="IPR012925">
    <property type="entry name" value="TipAS_dom"/>
</dbReference>
<dbReference type="Gene3D" id="1.10.1660.10">
    <property type="match status" value="1"/>
</dbReference>
<keyword evidence="4" id="KW-0804">Transcription</keyword>
<dbReference type="CDD" id="cd01106">
    <property type="entry name" value="HTH_TipAL-Mta"/>
    <property type="match status" value="1"/>
</dbReference>
<dbReference type="Pfam" id="PF07739">
    <property type="entry name" value="TipAS"/>
    <property type="match status" value="1"/>
</dbReference>
<evidence type="ECO:0000256" key="3">
    <source>
        <dbReference type="ARBA" id="ARBA00023159"/>
    </source>
</evidence>
<evidence type="ECO:0000256" key="4">
    <source>
        <dbReference type="ARBA" id="ARBA00023163"/>
    </source>
</evidence>
<evidence type="ECO:0000313" key="8">
    <source>
        <dbReference type="Proteomes" id="UP001595969"/>
    </source>
</evidence>
<dbReference type="PANTHER" id="PTHR30204">
    <property type="entry name" value="REDOX-CYCLING DRUG-SENSING TRANSCRIPTIONAL ACTIVATOR SOXR"/>
    <property type="match status" value="1"/>
</dbReference>
<dbReference type="RefSeq" id="WP_204653193.1">
    <property type="nucleotide sequence ID" value="NZ_JAFBFD010000006.1"/>
</dbReference>
<dbReference type="EMBL" id="JBHSGS010000046">
    <property type="protein sequence ID" value="MFC4719754.1"/>
    <property type="molecule type" value="Genomic_DNA"/>
</dbReference>
<feature type="coiled-coil region" evidence="5">
    <location>
        <begin position="148"/>
        <end position="183"/>
    </location>
</feature>
<dbReference type="InterPro" id="IPR047057">
    <property type="entry name" value="MerR_fam"/>
</dbReference>
<keyword evidence="8" id="KW-1185">Reference proteome</keyword>
<accession>A0ABV9MXF0</accession>
<keyword evidence="1" id="KW-0805">Transcription regulation</keyword>
<dbReference type="PANTHER" id="PTHR30204:SF90">
    <property type="entry name" value="HTH-TYPE TRANSCRIPTIONAL ACTIVATOR MTA"/>
    <property type="match status" value="1"/>
</dbReference>
<dbReference type="PRINTS" id="PR00040">
    <property type="entry name" value="HTHMERR"/>
</dbReference>
<sequence>MDYTIKQVAEMSGVSSRTLRFYHEEKLLEPREMNQSGYRIYGEEELERLQQILLYKELGLKLTAIKQILDNPDFDFEQALKTHKIALEAKRASLDQMIRTVEKTLVTYQGGEKMSGEDKFMGFKKEKIAKNEQIYGTEIREKYGDETIDLANQKLMNLTIEENQELEETQKQLFDQLAIALKRNVVEEALQLLIFELHRKWLQFYWPKYEAQAHFGLAQMYLIDERFTNYYDKQVGDGATRILCQSIQKFTQKKNNTQV</sequence>
<dbReference type="SUPFAM" id="SSF46955">
    <property type="entry name" value="Putative DNA-binding domain"/>
    <property type="match status" value="1"/>
</dbReference>
<dbReference type="Proteomes" id="UP001595969">
    <property type="component" value="Unassembled WGS sequence"/>
</dbReference>
<feature type="domain" description="HTH merR-type" evidence="6">
    <location>
        <begin position="1"/>
        <end position="71"/>
    </location>
</feature>
<dbReference type="SUPFAM" id="SSF89082">
    <property type="entry name" value="Antibiotic binding domain of TipA-like multidrug resistance regulators"/>
    <property type="match status" value="1"/>
</dbReference>
<dbReference type="PROSITE" id="PS50937">
    <property type="entry name" value="HTH_MERR_2"/>
    <property type="match status" value="1"/>
</dbReference>
<proteinExistence type="predicted"/>
<protein>
    <submittedName>
        <fullName evidence="7">MerR family transcriptional regulator</fullName>
    </submittedName>
</protein>
<keyword evidence="3" id="KW-0010">Activator</keyword>
<dbReference type="InterPro" id="IPR009061">
    <property type="entry name" value="DNA-bd_dom_put_sf"/>
</dbReference>
<evidence type="ECO:0000313" key="7">
    <source>
        <dbReference type="EMBL" id="MFC4719754.1"/>
    </source>
</evidence>
<dbReference type="Pfam" id="PF13411">
    <property type="entry name" value="MerR_1"/>
    <property type="match status" value="1"/>
</dbReference>
<evidence type="ECO:0000259" key="6">
    <source>
        <dbReference type="PROSITE" id="PS50937"/>
    </source>
</evidence>